<dbReference type="RefSeq" id="WP_349093773.1">
    <property type="nucleotide sequence ID" value="NZ_JBBMFL010000003.1"/>
</dbReference>
<evidence type="ECO:0000313" key="2">
    <source>
        <dbReference type="Proteomes" id="UP001460202"/>
    </source>
</evidence>
<dbReference type="SUPFAM" id="SSF63829">
    <property type="entry name" value="Calcium-dependent phosphotriesterase"/>
    <property type="match status" value="1"/>
</dbReference>
<evidence type="ECO:0000313" key="1">
    <source>
        <dbReference type="EMBL" id="MEQ2543965.1"/>
    </source>
</evidence>
<dbReference type="InterPro" id="IPR045383">
    <property type="entry name" value="DUF6528"/>
</dbReference>
<proteinExistence type="predicted"/>
<sequence>MTYNHRFSKFFIGVCAAVALCAACEGDDRPIIPLPPLDPPASAGDKVIALVEQNPSRVALVDRASGEMLWSWTPADSDLTAAEQAWFELPDEVKPIYDCEYLLVTATRGGVAIIRIEDKRVMFYACPKGQPHSAELLPDGNVVVASSTDGTADGDKLRLYEVDFTKRFASEPAAVYPLNFGHNAVWDRTNELLWATAGDVLHAYRYIRTDGRPALALQETYPLPDGQKDAHDLFPVHGLNQLWLTTPNAIWKFNVSTKEFARFNASATVNVKCVSSGPADYETILLYPTQSYWSDKLIDTGGRSVYQRDGAQIYKGRWMLANTFSYPENHRPEI</sequence>
<dbReference type="Proteomes" id="UP001460202">
    <property type="component" value="Unassembled WGS sequence"/>
</dbReference>
<dbReference type="EMBL" id="JBBMFL010000003">
    <property type="protein sequence ID" value="MEQ2543965.1"/>
    <property type="molecule type" value="Genomic_DNA"/>
</dbReference>
<gene>
    <name evidence="1" type="ORF">WMO46_03240</name>
</gene>
<reference evidence="1 2" key="1">
    <citation type="submission" date="2024-03" db="EMBL/GenBank/DDBJ databases">
        <title>Human intestinal bacterial collection.</title>
        <authorList>
            <person name="Pauvert C."/>
            <person name="Hitch T.C.A."/>
            <person name="Clavel T."/>
        </authorList>
    </citation>
    <scope>NUCLEOTIDE SEQUENCE [LARGE SCALE GENOMIC DNA]</scope>
    <source>
        <strain evidence="1 2">CLA-KB-H122</strain>
    </source>
</reference>
<protein>
    <submittedName>
        <fullName evidence="1">DUF6528 family protein</fullName>
    </submittedName>
</protein>
<keyword evidence="2" id="KW-1185">Reference proteome</keyword>
<name>A0ABV1GU96_9BACT</name>
<organism evidence="1 2">
    <name type="scientific">Alistipes intestinihominis</name>
    <dbReference type="NCBI Taxonomy" id="3133172"/>
    <lineage>
        <taxon>Bacteria</taxon>
        <taxon>Pseudomonadati</taxon>
        <taxon>Bacteroidota</taxon>
        <taxon>Bacteroidia</taxon>
        <taxon>Bacteroidales</taxon>
        <taxon>Rikenellaceae</taxon>
        <taxon>Alistipes</taxon>
    </lineage>
</organism>
<comment type="caution">
    <text evidence="1">The sequence shown here is derived from an EMBL/GenBank/DDBJ whole genome shotgun (WGS) entry which is preliminary data.</text>
</comment>
<dbReference type="InterPro" id="IPR015943">
    <property type="entry name" value="WD40/YVTN_repeat-like_dom_sf"/>
</dbReference>
<dbReference type="Gene3D" id="2.130.10.10">
    <property type="entry name" value="YVTN repeat-like/Quinoprotein amine dehydrogenase"/>
    <property type="match status" value="1"/>
</dbReference>
<accession>A0ABV1GU96</accession>
<dbReference type="Pfam" id="PF20138">
    <property type="entry name" value="DUF6528"/>
    <property type="match status" value="1"/>
</dbReference>